<evidence type="ECO:0000256" key="2">
    <source>
        <dbReference type="ARBA" id="ARBA00023180"/>
    </source>
</evidence>
<evidence type="ECO:0000313" key="7">
    <source>
        <dbReference type="Proteomes" id="UP000695562"/>
    </source>
</evidence>
<accession>A0A8J4PMQ4</accession>
<comment type="caution">
    <text evidence="6">The sequence shown here is derived from an EMBL/GenBank/DDBJ whole genome shotgun (WGS) entry which is preliminary data.</text>
</comment>
<name>A0A8J4PMQ4_9MYCE</name>
<keyword evidence="3" id="KW-0812">Transmembrane</keyword>
<protein>
    <recommendedName>
        <fullName evidence="5">IPT/TIG domain-containing protein</fullName>
    </recommendedName>
</protein>
<dbReference type="InterPro" id="IPR052014">
    <property type="entry name" value="Dictyostelium_Tiger"/>
</dbReference>
<gene>
    <name evidence="6" type="ORF">CYY_008884</name>
</gene>
<dbReference type="Proteomes" id="UP000695562">
    <property type="component" value="Unassembled WGS sequence"/>
</dbReference>
<keyword evidence="3" id="KW-1133">Transmembrane helix</keyword>
<feature type="chain" id="PRO_5035278629" description="IPT/TIG domain-containing protein" evidence="4">
    <location>
        <begin position="24"/>
        <end position="603"/>
    </location>
</feature>
<evidence type="ECO:0000259" key="5">
    <source>
        <dbReference type="Pfam" id="PF01833"/>
    </source>
</evidence>
<sequence>MYSFLKVNVYILIFIYCVLYSESCPLTKTSPNYMSGNNNEDKREMSIFSGKTDFKYNTGLIIQGKIYARPNSFGIIEYRITNFQDPINNQLNLTFTFPNFSCTYMMQYIYVDSVVQRANIGYLFGRNFNSVKGTWGISVGNRDGGGIQVGEFINDTCASFPISPLIVNYPEIVVYDLDRIINITNITAPVWKPAITDVMFGESTVTIIGFRFLLPTIMVGEYNCTNGFVNDSMIVCSPPRDIYFSNKNQFAVTMTSSKGNGSGSVALGSLLSFIARPYYVNLSGLILNPLRSLLLYGNAAQPSNIQSYNSSQVDFRFSLDAQCGYSYLVNNTFRQSSSLLVCPLPQLLSWTPSALITGGEINVTGHFMHTKMYNSTETGASFYTRYANGTTHPCDTKFYMDPVQSVYYFKCNILPGNDSFTFVGKTITNQTIEQVIRYNPFIESISNTTYNQTGQVTIIGTSFLDSNTTITIGNSSCTDIKVLSNSTRIICTFKSDIDNDYNDHPLPVFISIEDKYNTTSNIFYYNHRERPTMRPIETDTPETPQEILPTTSPASLKENLQKWKTPVIAVCSIVGVAMIIGTGFIIKRYHDNQKVDLKLHLTD</sequence>
<dbReference type="Gene3D" id="2.60.40.10">
    <property type="entry name" value="Immunoglobulins"/>
    <property type="match status" value="1"/>
</dbReference>
<keyword evidence="7" id="KW-1185">Reference proteome</keyword>
<dbReference type="SUPFAM" id="SSF81296">
    <property type="entry name" value="E set domains"/>
    <property type="match status" value="1"/>
</dbReference>
<dbReference type="Pfam" id="PF01833">
    <property type="entry name" value="TIG"/>
    <property type="match status" value="2"/>
</dbReference>
<dbReference type="PANTHER" id="PTHR31341">
    <property type="entry name" value="IPT/TIG DOMAIN-CONTAINING PROTEIN-RELATED-RELATED"/>
    <property type="match status" value="1"/>
</dbReference>
<evidence type="ECO:0000256" key="3">
    <source>
        <dbReference type="SAM" id="Phobius"/>
    </source>
</evidence>
<keyword evidence="2" id="KW-0325">Glycoprotein</keyword>
<reference evidence="6" key="1">
    <citation type="submission" date="2020-01" db="EMBL/GenBank/DDBJ databases">
        <title>Development of genomics and gene disruption for Polysphondylium violaceum indicates a role for the polyketide synthase stlB in stalk morphogenesis.</title>
        <authorList>
            <person name="Narita B."/>
            <person name="Kawabe Y."/>
            <person name="Kin K."/>
            <person name="Saito T."/>
            <person name="Gibbs R."/>
            <person name="Kuspa A."/>
            <person name="Muzny D."/>
            <person name="Queller D."/>
            <person name="Richards S."/>
            <person name="Strassman J."/>
            <person name="Sucgang R."/>
            <person name="Worley K."/>
            <person name="Schaap P."/>
        </authorList>
    </citation>
    <scope>NUCLEOTIDE SEQUENCE</scope>
    <source>
        <strain evidence="6">QSvi11</strain>
    </source>
</reference>
<dbReference type="EMBL" id="AJWJ01000593">
    <property type="protein sequence ID" value="KAF2069802.1"/>
    <property type="molecule type" value="Genomic_DNA"/>
</dbReference>
<feature type="domain" description="IPT/TIG" evidence="5">
    <location>
        <begin position="440"/>
        <end position="497"/>
    </location>
</feature>
<dbReference type="AlphaFoldDB" id="A0A8J4PMQ4"/>
<evidence type="ECO:0000256" key="1">
    <source>
        <dbReference type="ARBA" id="ARBA00022729"/>
    </source>
</evidence>
<proteinExistence type="predicted"/>
<organism evidence="6 7">
    <name type="scientific">Polysphondylium violaceum</name>
    <dbReference type="NCBI Taxonomy" id="133409"/>
    <lineage>
        <taxon>Eukaryota</taxon>
        <taxon>Amoebozoa</taxon>
        <taxon>Evosea</taxon>
        <taxon>Eumycetozoa</taxon>
        <taxon>Dictyostelia</taxon>
        <taxon>Dictyosteliales</taxon>
        <taxon>Dictyosteliaceae</taxon>
        <taxon>Polysphondylium</taxon>
    </lineage>
</organism>
<keyword evidence="3" id="KW-0472">Membrane</keyword>
<dbReference type="PANTHER" id="PTHR31341:SF4">
    <property type="entry name" value="IPT_TIG DOMAIN-CONTAINING PROTEIN-RELATED"/>
    <property type="match status" value="1"/>
</dbReference>
<feature type="domain" description="IPT/TIG" evidence="5">
    <location>
        <begin position="201"/>
        <end position="256"/>
    </location>
</feature>
<keyword evidence="1 4" id="KW-0732">Signal</keyword>
<feature type="transmembrane region" description="Helical" evidence="3">
    <location>
        <begin position="567"/>
        <end position="586"/>
    </location>
</feature>
<evidence type="ECO:0000256" key="4">
    <source>
        <dbReference type="SAM" id="SignalP"/>
    </source>
</evidence>
<dbReference type="InterPro" id="IPR002909">
    <property type="entry name" value="IPT_dom"/>
</dbReference>
<dbReference type="InterPro" id="IPR013783">
    <property type="entry name" value="Ig-like_fold"/>
</dbReference>
<dbReference type="InterPro" id="IPR014756">
    <property type="entry name" value="Ig_E-set"/>
</dbReference>
<evidence type="ECO:0000313" key="6">
    <source>
        <dbReference type="EMBL" id="KAF2069802.1"/>
    </source>
</evidence>
<feature type="signal peptide" evidence="4">
    <location>
        <begin position="1"/>
        <end position="23"/>
    </location>
</feature>